<dbReference type="GO" id="GO:0006310">
    <property type="term" value="P:DNA recombination"/>
    <property type="evidence" value="ECO:0007669"/>
    <property type="project" value="InterPro"/>
</dbReference>
<reference evidence="12" key="1">
    <citation type="submission" date="2016-03" db="EMBL/GenBank/DDBJ databases">
        <authorList>
            <person name="Ma C."/>
            <person name="Zhou S."/>
            <person name="Yang G."/>
        </authorList>
    </citation>
    <scope>NUCLEOTIDE SEQUENCE [LARGE SCALE GENOMIC DNA]</scope>
    <source>
        <strain evidence="12">SgZ-1</strain>
    </source>
</reference>
<dbReference type="STRING" id="1134435.AC731_001995"/>
<dbReference type="Gene3D" id="3.40.50.300">
    <property type="entry name" value="P-loop containing nucleotide triphosphate hydrolases"/>
    <property type="match status" value="2"/>
</dbReference>
<evidence type="ECO:0000256" key="8">
    <source>
        <dbReference type="ARBA" id="ARBA00033408"/>
    </source>
</evidence>
<dbReference type="NCBIfam" id="NF008121">
    <property type="entry name" value="PRK10869.1"/>
    <property type="match status" value="1"/>
</dbReference>
<evidence type="ECO:0000313" key="12">
    <source>
        <dbReference type="Proteomes" id="UP000036902"/>
    </source>
</evidence>
<dbReference type="RefSeq" id="WP_048708931.1">
    <property type="nucleotide sequence ID" value="NZ_CP014646.1"/>
</dbReference>
<keyword evidence="12" id="KW-1185">Reference proteome</keyword>
<keyword evidence="4" id="KW-0547">Nucleotide-binding</keyword>
<evidence type="ECO:0000256" key="4">
    <source>
        <dbReference type="ARBA" id="ARBA00022741"/>
    </source>
</evidence>
<dbReference type="Pfam" id="PF02463">
    <property type="entry name" value="SMC_N"/>
    <property type="match status" value="1"/>
</dbReference>
<keyword evidence="7 9" id="KW-0234">DNA repair</keyword>
<comment type="similarity">
    <text evidence="2 9">Belongs to the RecN family.</text>
</comment>
<evidence type="ECO:0000313" key="11">
    <source>
        <dbReference type="EMBL" id="AMO35824.1"/>
    </source>
</evidence>
<dbReference type="PIRSF" id="PIRSF003128">
    <property type="entry name" value="RecN"/>
    <property type="match status" value="1"/>
</dbReference>
<dbReference type="PANTHER" id="PTHR11059">
    <property type="entry name" value="DNA REPAIR PROTEIN RECN"/>
    <property type="match status" value="1"/>
</dbReference>
<dbReference type="GO" id="GO:0006281">
    <property type="term" value="P:DNA repair"/>
    <property type="evidence" value="ECO:0007669"/>
    <property type="project" value="UniProtKB-KW"/>
</dbReference>
<dbReference type="CDD" id="cd03241">
    <property type="entry name" value="ABC_RecN"/>
    <property type="match status" value="1"/>
</dbReference>
<dbReference type="InterPro" id="IPR004604">
    <property type="entry name" value="DNA_recomb/repair_RecN"/>
</dbReference>
<dbReference type="AlphaFoldDB" id="A0A140IDJ9"/>
<dbReference type="FunFam" id="3.40.50.300:FF:000356">
    <property type="entry name" value="DNA repair protein RecN"/>
    <property type="match status" value="1"/>
</dbReference>
<dbReference type="InterPro" id="IPR027417">
    <property type="entry name" value="P-loop_NTPase"/>
</dbReference>
<evidence type="ECO:0000256" key="6">
    <source>
        <dbReference type="ARBA" id="ARBA00022840"/>
    </source>
</evidence>
<keyword evidence="6" id="KW-0067">ATP-binding</keyword>
<dbReference type="KEGG" id="thu:AC731_001995"/>
<protein>
    <recommendedName>
        <fullName evidence="3 9">DNA repair protein RecN</fullName>
    </recommendedName>
    <alternativeName>
        <fullName evidence="8 9">Recombination protein N</fullName>
    </alternativeName>
</protein>
<organism evidence="11 12">
    <name type="scientific">Thauera humireducens</name>
    <dbReference type="NCBI Taxonomy" id="1134435"/>
    <lineage>
        <taxon>Bacteria</taxon>
        <taxon>Pseudomonadati</taxon>
        <taxon>Pseudomonadota</taxon>
        <taxon>Betaproteobacteria</taxon>
        <taxon>Rhodocyclales</taxon>
        <taxon>Zoogloeaceae</taxon>
        <taxon>Thauera</taxon>
    </lineage>
</organism>
<keyword evidence="5 9" id="KW-0227">DNA damage</keyword>
<evidence type="ECO:0000256" key="7">
    <source>
        <dbReference type="ARBA" id="ARBA00023204"/>
    </source>
</evidence>
<evidence type="ECO:0000259" key="10">
    <source>
        <dbReference type="Pfam" id="PF02463"/>
    </source>
</evidence>
<evidence type="ECO:0000256" key="3">
    <source>
        <dbReference type="ARBA" id="ARBA00021315"/>
    </source>
</evidence>
<evidence type="ECO:0000256" key="2">
    <source>
        <dbReference type="ARBA" id="ARBA00009441"/>
    </source>
</evidence>
<dbReference type="GO" id="GO:0005524">
    <property type="term" value="F:ATP binding"/>
    <property type="evidence" value="ECO:0007669"/>
    <property type="project" value="UniProtKB-KW"/>
</dbReference>
<accession>A0A140IDJ9</accession>
<sequence>MLRSLSIRDFVIVDQLELDFGSGFGALTGETGAGKSILLDALGLALGGRGEAGMVRVGRERADVIAEFDLPEGGGLRAWLGEQALPVEEGCVLLRRTIDVSGRSRAWINGVVVTLAQLRAAGEWLADIHGQHAHHALLRADAQRVLLDAQAGAEALVAEVGARYRDWQRLARLRLEAENDSASSARERELLAWQLQELDELAFDADEWAEINAEHGRLAHAASLMEGADETLDTLGEGELAVCSVLRHLDARIASLADIDPALGDVRELLASAAIQADEALHALRRYRDRLDLDPQRLNEIERRIAAVTDMARKYRVGVDVLPELREQWKARLETLEASADPERLAADEARARRDYDAAAERLSAARRPAAEVLSHEITEAMQTLAMAGGRFEVALERCEPGAFGVESVEFRVAANPGQTLRSLAKVASGGELSRIGLAIQVMTSRASETPTLIFDEVDVGIGGRVAEIVGKLLARLGEGRQVMCVTHLPQVAACADWQWRIAKREQAGETVSEVTPLDREGRVEEIARMLGGVNITSTTREHAAEMLGQRG</sequence>
<dbReference type="GO" id="GO:0009432">
    <property type="term" value="P:SOS response"/>
    <property type="evidence" value="ECO:0007669"/>
    <property type="project" value="TreeGrafter"/>
</dbReference>
<dbReference type="SUPFAM" id="SSF52540">
    <property type="entry name" value="P-loop containing nucleoside triphosphate hydrolases"/>
    <property type="match status" value="2"/>
</dbReference>
<comment type="function">
    <text evidence="1 9">May be involved in recombinational repair of damaged DNA.</text>
</comment>
<dbReference type="InterPro" id="IPR003395">
    <property type="entry name" value="RecF/RecN/SMC_N"/>
</dbReference>
<name>A0A140IDJ9_9RHOO</name>
<evidence type="ECO:0000256" key="9">
    <source>
        <dbReference type="PIRNR" id="PIRNR003128"/>
    </source>
</evidence>
<evidence type="ECO:0000256" key="1">
    <source>
        <dbReference type="ARBA" id="ARBA00003618"/>
    </source>
</evidence>
<proteinExistence type="inferred from homology"/>
<dbReference type="PANTHER" id="PTHR11059:SF0">
    <property type="entry name" value="DNA REPAIR PROTEIN RECN"/>
    <property type="match status" value="1"/>
</dbReference>
<gene>
    <name evidence="11" type="ORF">AC731_001995</name>
</gene>
<feature type="domain" description="RecF/RecN/SMC N-terminal" evidence="10">
    <location>
        <begin position="2"/>
        <end position="507"/>
    </location>
</feature>
<evidence type="ECO:0000256" key="5">
    <source>
        <dbReference type="ARBA" id="ARBA00022763"/>
    </source>
</evidence>
<dbReference type="GO" id="GO:0043590">
    <property type="term" value="C:bacterial nucleoid"/>
    <property type="evidence" value="ECO:0007669"/>
    <property type="project" value="TreeGrafter"/>
</dbReference>
<dbReference type="EMBL" id="CP014646">
    <property type="protein sequence ID" value="AMO35824.1"/>
    <property type="molecule type" value="Genomic_DNA"/>
</dbReference>
<dbReference type="Proteomes" id="UP000036902">
    <property type="component" value="Chromosome"/>
</dbReference>
<dbReference type="FunFam" id="3.40.50.300:FF:000319">
    <property type="entry name" value="DNA repair protein RecN"/>
    <property type="match status" value="1"/>
</dbReference>
<dbReference type="NCBIfam" id="TIGR00634">
    <property type="entry name" value="recN"/>
    <property type="match status" value="1"/>
</dbReference>